<evidence type="ECO:0000256" key="1">
    <source>
        <dbReference type="SAM" id="MobiDB-lite"/>
    </source>
</evidence>
<dbReference type="AlphaFoldDB" id="A0AAC8QCJ9"/>
<evidence type="ECO:0000313" key="4">
    <source>
        <dbReference type="EMBL" id="REG35879.1"/>
    </source>
</evidence>
<accession>A0AAC8QCJ9</accession>
<proteinExistence type="predicted"/>
<dbReference type="CDD" id="cd00146">
    <property type="entry name" value="PKD"/>
    <property type="match status" value="1"/>
</dbReference>
<dbReference type="EMBL" id="QUMU01000002">
    <property type="protein sequence ID" value="REG35879.1"/>
    <property type="molecule type" value="Genomic_DNA"/>
</dbReference>
<dbReference type="InterPro" id="IPR013783">
    <property type="entry name" value="Ig-like_fold"/>
</dbReference>
<dbReference type="InterPro" id="IPR000601">
    <property type="entry name" value="PKD_dom"/>
</dbReference>
<feature type="compositionally biased region" description="Pro residues" evidence="1">
    <location>
        <begin position="43"/>
        <end position="57"/>
    </location>
</feature>
<evidence type="ECO:0000259" key="2">
    <source>
        <dbReference type="PROSITE" id="PS50093"/>
    </source>
</evidence>
<reference evidence="4 6" key="2">
    <citation type="submission" date="2018-08" db="EMBL/GenBank/DDBJ databases">
        <title>Genomic Encyclopedia of Archaeal and Bacterial Type Strains, Phase II (KMG-II): from individual species to whole genera.</title>
        <authorList>
            <person name="Goeker M."/>
        </authorList>
    </citation>
    <scope>NUCLEOTIDE SEQUENCE [LARGE SCALE GENOMIC DNA]</scope>
    <source>
        <strain evidence="4 6">DSM 2261</strain>
    </source>
</reference>
<gene>
    <name evidence="3" type="ORF">AA314_06811</name>
    <name evidence="4" type="ORF">ATI61_102252</name>
</gene>
<sequence>MGLAATALVLALVVTLWPRPVSEAPSPAPAVPERRLPATEARPPAPPAPSPPPPVQPVPASLAASGEALSAALHEERVSLTSSVVIEGIDTDRPWVCAGEAINLSARLGGEPEPGAVYRWVWPVAGSGAELHPGPALQWRAPETAGRYRVRFQVCKDLGGRRVGVLAEREVELDVRRCGEQQAQRNEPLRITVSQRGQGSFAFEALYQGGARITAYAWDFGDGTTSTTSEPRVEHAYPLQGLDAQEIKSFTVRLQARLDRGGPLEATAFALTRGQPPSEPPPVELRVSRWRPLPEGGWRSDVVLRVPEGKSVTWERLERISLHWDGQADTSMRPWREVLQVEEELGQGGFRGYVTVRPSEALPEIKQILDQLYGHDAAGQEVVVSWSPFKREPSPEAPRTVEPPPRK</sequence>
<dbReference type="InterPro" id="IPR035986">
    <property type="entry name" value="PKD_dom_sf"/>
</dbReference>
<dbReference type="KEGG" id="age:AA314_06811"/>
<reference evidence="3 5" key="1">
    <citation type="submission" date="2015-05" db="EMBL/GenBank/DDBJ databases">
        <title>Genome assembly of Archangium gephyra DSM 2261.</title>
        <authorList>
            <person name="Sharma G."/>
            <person name="Subramanian S."/>
        </authorList>
    </citation>
    <scope>NUCLEOTIDE SEQUENCE [LARGE SCALE GENOMIC DNA]</scope>
    <source>
        <strain evidence="3 5">DSM 2261</strain>
    </source>
</reference>
<dbReference type="RefSeq" id="WP_211276550.1">
    <property type="nucleotide sequence ID" value="NZ_CP011509.1"/>
</dbReference>
<feature type="region of interest" description="Disordered" evidence="1">
    <location>
        <begin position="386"/>
        <end position="407"/>
    </location>
</feature>
<dbReference type="PROSITE" id="PS50093">
    <property type="entry name" value="PKD"/>
    <property type="match status" value="1"/>
</dbReference>
<feature type="domain" description="PKD" evidence="2">
    <location>
        <begin position="200"/>
        <end position="241"/>
    </location>
</feature>
<dbReference type="Pfam" id="PF18911">
    <property type="entry name" value="PKD_4"/>
    <property type="match status" value="1"/>
</dbReference>
<evidence type="ECO:0000313" key="6">
    <source>
        <dbReference type="Proteomes" id="UP000256345"/>
    </source>
</evidence>
<dbReference type="EMBL" id="CP011509">
    <property type="protein sequence ID" value="AKJ05185.1"/>
    <property type="molecule type" value="Genomic_DNA"/>
</dbReference>
<dbReference type="Gene3D" id="2.60.40.10">
    <property type="entry name" value="Immunoglobulins"/>
    <property type="match status" value="1"/>
</dbReference>
<protein>
    <submittedName>
        <fullName evidence="4">PKD domain-containing protein</fullName>
    </submittedName>
</protein>
<dbReference type="Proteomes" id="UP000256345">
    <property type="component" value="Unassembled WGS sequence"/>
</dbReference>
<feature type="region of interest" description="Disordered" evidence="1">
    <location>
        <begin position="22"/>
        <end position="60"/>
    </location>
</feature>
<evidence type="ECO:0000313" key="5">
    <source>
        <dbReference type="Proteomes" id="UP000035579"/>
    </source>
</evidence>
<organism evidence="3 5">
    <name type="scientific">Archangium gephyra</name>
    <dbReference type="NCBI Taxonomy" id="48"/>
    <lineage>
        <taxon>Bacteria</taxon>
        <taxon>Pseudomonadati</taxon>
        <taxon>Myxococcota</taxon>
        <taxon>Myxococcia</taxon>
        <taxon>Myxococcales</taxon>
        <taxon>Cystobacterineae</taxon>
        <taxon>Archangiaceae</taxon>
        <taxon>Archangium</taxon>
    </lineage>
</organism>
<dbReference type="Proteomes" id="UP000035579">
    <property type="component" value="Chromosome"/>
</dbReference>
<evidence type="ECO:0000313" key="3">
    <source>
        <dbReference type="EMBL" id="AKJ05185.1"/>
    </source>
</evidence>
<keyword evidence="6" id="KW-1185">Reference proteome</keyword>
<name>A0AAC8QCJ9_9BACT</name>
<dbReference type="SUPFAM" id="SSF49299">
    <property type="entry name" value="PKD domain"/>
    <property type="match status" value="1"/>
</dbReference>